<gene>
    <name evidence="1" type="ORF">M9979_15785</name>
</gene>
<keyword evidence="2" id="KW-1185">Reference proteome</keyword>
<dbReference type="AlphaFoldDB" id="A0A9X2KRT5"/>
<sequence length="81" mass="8202">MIDADKAGGIVGIASAGQALRDPAMPIPAAIMRLTRIGDADVAGKAIDLDRLASGAAGGKLRQAGHQGEHDVEVFAPWLSA</sequence>
<proteinExistence type="predicted"/>
<dbReference type="RefSeq" id="WP_254290318.1">
    <property type="nucleotide sequence ID" value="NZ_JAMLDY010000024.1"/>
</dbReference>
<protein>
    <submittedName>
        <fullName evidence="1">Uncharacterized protein</fullName>
    </submittedName>
</protein>
<accession>A0A9X2KRT5</accession>
<dbReference type="Proteomes" id="UP001139486">
    <property type="component" value="Unassembled WGS sequence"/>
</dbReference>
<comment type="caution">
    <text evidence="1">The sequence shown here is derived from an EMBL/GenBank/DDBJ whole genome shotgun (WGS) entry which is preliminary data.</text>
</comment>
<name>A0A9X2KRT5_9SPHN</name>
<dbReference type="EMBL" id="JAMLDY010000024">
    <property type="protein sequence ID" value="MCP3736330.1"/>
    <property type="molecule type" value="Genomic_DNA"/>
</dbReference>
<evidence type="ECO:0000313" key="1">
    <source>
        <dbReference type="EMBL" id="MCP3736330.1"/>
    </source>
</evidence>
<reference evidence="1" key="1">
    <citation type="submission" date="2022-05" db="EMBL/GenBank/DDBJ databases">
        <title>Sphingomonas sp. strain RP10 Genome sequencing and assembly.</title>
        <authorList>
            <person name="Kim I."/>
        </authorList>
    </citation>
    <scope>NUCLEOTIDE SEQUENCE</scope>
    <source>
        <strain evidence="1">RP10</strain>
    </source>
</reference>
<evidence type="ECO:0000313" key="2">
    <source>
        <dbReference type="Proteomes" id="UP001139486"/>
    </source>
</evidence>
<organism evidence="1 2">
    <name type="scientific">Sphingomonas liriopis</name>
    <dbReference type="NCBI Taxonomy" id="2949094"/>
    <lineage>
        <taxon>Bacteria</taxon>
        <taxon>Pseudomonadati</taxon>
        <taxon>Pseudomonadota</taxon>
        <taxon>Alphaproteobacteria</taxon>
        <taxon>Sphingomonadales</taxon>
        <taxon>Sphingomonadaceae</taxon>
        <taxon>Sphingomonas</taxon>
    </lineage>
</organism>